<dbReference type="Proteomes" id="UP000321287">
    <property type="component" value="Unassembled WGS sequence"/>
</dbReference>
<evidence type="ECO:0000259" key="7">
    <source>
        <dbReference type="Pfam" id="PF00817"/>
    </source>
</evidence>
<dbReference type="Pfam" id="PF20114">
    <property type="entry name" value="DUF6504"/>
    <property type="match status" value="1"/>
</dbReference>
<protein>
    <recommendedName>
        <fullName evidence="3">DNA-directed DNA polymerase</fullName>
        <ecNumber evidence="3">2.7.7.7</ecNumber>
    </recommendedName>
</protein>
<evidence type="ECO:0000256" key="2">
    <source>
        <dbReference type="ARBA" id="ARBA00011245"/>
    </source>
</evidence>
<dbReference type="AlphaFoldDB" id="A0AAN4R1Q1"/>
<accession>A0AAN4R1Q1</accession>
<sequence length="519" mass="56627">MMRRFLSLWLPHWHTTLWHKGHPEADPARPLALYGREGQSRKIMAVNQPARDCGAEKGQFLAMARSLVPDLATHPVTPAADARALHRLASWCRCFSPLVAVDSPDGLWIDSTGCAHLFGGEVAMLETVRDRLMAQGYAVRAALADTAGAAHALARFGAKDLLCIPSGSVAAALDSLPVAALRLDDEAQSRLGLLGISRVADLRAVPRAALTRRFGKAVLCRLDQALGHQKEALDFDQPATALSVKRHLMEPIGTAESIAQVMDVLCQDIATLLQERGLGARRVDLLCHRVDDVVQAVRVGTAEPVNEAMRLSRLLQERIETIDPGFGIEVMSLHVGHAQPRSPVTEEAMLPESSTGAGGLLQAGHPPAGESLVVLAERLRNKPGLRAIYHLAETDSPFPEMAQTQGLAPVPSLEGVLRRSHWPRPTRLFAPPRAIAAPELTDHDAPQGFVWQGQKLRVCGADGPERLHGAWWQHPAQAGAIRDYWIVETEQGDRFWLFRRGDGQHPWSGDGAWFVHGLF</sequence>
<evidence type="ECO:0000256" key="3">
    <source>
        <dbReference type="ARBA" id="ARBA00012417"/>
    </source>
</evidence>
<dbReference type="Gene3D" id="3.30.70.270">
    <property type="match status" value="1"/>
</dbReference>
<dbReference type="InterPro" id="IPR050356">
    <property type="entry name" value="SulA_CellDiv_inhibitor"/>
</dbReference>
<evidence type="ECO:0000256" key="5">
    <source>
        <dbReference type="ARBA" id="ARBA00025589"/>
    </source>
</evidence>
<keyword evidence="4" id="KW-0227">DNA damage</keyword>
<dbReference type="Pfam" id="PF11799">
    <property type="entry name" value="IMS_C"/>
    <property type="match status" value="1"/>
</dbReference>
<dbReference type="InterPro" id="IPR017961">
    <property type="entry name" value="DNA_pol_Y-fam_little_finger"/>
</dbReference>
<dbReference type="PANTHER" id="PTHR35369:SF2">
    <property type="entry name" value="BLR3025 PROTEIN"/>
    <property type="match status" value="1"/>
</dbReference>
<evidence type="ECO:0000313" key="11">
    <source>
        <dbReference type="Proteomes" id="UP000321287"/>
    </source>
</evidence>
<feature type="domain" description="DUF6504" evidence="9">
    <location>
        <begin position="443"/>
        <end position="515"/>
    </location>
</feature>
<comment type="catalytic activity">
    <reaction evidence="6">
        <text>DNA(n) + a 2'-deoxyribonucleoside 5'-triphosphate = DNA(n+1) + diphosphate</text>
        <dbReference type="Rhea" id="RHEA:22508"/>
        <dbReference type="Rhea" id="RHEA-COMP:17339"/>
        <dbReference type="Rhea" id="RHEA-COMP:17340"/>
        <dbReference type="ChEBI" id="CHEBI:33019"/>
        <dbReference type="ChEBI" id="CHEBI:61560"/>
        <dbReference type="ChEBI" id="CHEBI:173112"/>
        <dbReference type="EC" id="2.7.7.7"/>
    </reaction>
</comment>
<proteinExistence type="inferred from homology"/>
<dbReference type="RefSeq" id="WP_171840653.1">
    <property type="nucleotide sequence ID" value="NZ_AP014690.1"/>
</dbReference>
<dbReference type="Pfam" id="PF00817">
    <property type="entry name" value="IMS"/>
    <property type="match status" value="1"/>
</dbReference>
<evidence type="ECO:0000256" key="1">
    <source>
        <dbReference type="ARBA" id="ARBA00010945"/>
    </source>
</evidence>
<evidence type="ECO:0000259" key="8">
    <source>
        <dbReference type="Pfam" id="PF11799"/>
    </source>
</evidence>
<organism evidence="10 11">
    <name type="scientific">Asaia bogorensis NBRC 16594</name>
    <dbReference type="NCBI Taxonomy" id="1231624"/>
    <lineage>
        <taxon>Bacteria</taxon>
        <taxon>Pseudomonadati</taxon>
        <taxon>Pseudomonadota</taxon>
        <taxon>Alphaproteobacteria</taxon>
        <taxon>Acetobacterales</taxon>
        <taxon>Acetobacteraceae</taxon>
        <taxon>Asaia</taxon>
    </lineage>
</organism>
<dbReference type="CDD" id="cd03468">
    <property type="entry name" value="PolY_like"/>
    <property type="match status" value="1"/>
</dbReference>
<comment type="caution">
    <text evidence="10">The sequence shown here is derived from an EMBL/GenBank/DDBJ whole genome shotgun (WGS) entry which is preliminary data.</text>
</comment>
<reference evidence="10 11" key="1">
    <citation type="submission" date="2019-07" db="EMBL/GenBank/DDBJ databases">
        <title>Whole genome shotgun sequence of Asaia bogorensis NBRC 16594.</title>
        <authorList>
            <person name="Hosoyama A."/>
            <person name="Uohara A."/>
            <person name="Ohji S."/>
            <person name="Ichikawa N."/>
        </authorList>
    </citation>
    <scope>NUCLEOTIDE SEQUENCE [LARGE SCALE GENOMIC DNA]</scope>
    <source>
        <strain evidence="10 11">NBRC 16594</strain>
    </source>
</reference>
<dbReference type="InterPro" id="IPR043502">
    <property type="entry name" value="DNA/RNA_pol_sf"/>
</dbReference>
<dbReference type="InterPro" id="IPR043128">
    <property type="entry name" value="Rev_trsase/Diguanyl_cyclase"/>
</dbReference>
<dbReference type="InterPro" id="IPR045443">
    <property type="entry name" value="DUF6504"/>
</dbReference>
<evidence type="ECO:0000313" key="10">
    <source>
        <dbReference type="EMBL" id="GEL53199.1"/>
    </source>
</evidence>
<evidence type="ECO:0000256" key="6">
    <source>
        <dbReference type="ARBA" id="ARBA00049244"/>
    </source>
</evidence>
<feature type="domain" description="DNA polymerase Y-family little finger" evidence="8">
    <location>
        <begin position="242"/>
        <end position="339"/>
    </location>
</feature>
<dbReference type="EMBL" id="BJVS01000003">
    <property type="protein sequence ID" value="GEL53199.1"/>
    <property type="molecule type" value="Genomic_DNA"/>
</dbReference>
<dbReference type="GeneID" id="78225634"/>
<name>A0AAN4R1Q1_9PROT</name>
<dbReference type="GO" id="GO:0003684">
    <property type="term" value="F:damaged DNA binding"/>
    <property type="evidence" value="ECO:0007669"/>
    <property type="project" value="InterPro"/>
</dbReference>
<dbReference type="Gene3D" id="3.40.1170.60">
    <property type="match status" value="1"/>
</dbReference>
<evidence type="ECO:0000259" key="9">
    <source>
        <dbReference type="Pfam" id="PF20114"/>
    </source>
</evidence>
<comment type="subunit">
    <text evidence="2">Monomer.</text>
</comment>
<comment type="function">
    <text evidence="5">Poorly processive, error-prone DNA polymerase involved in untargeted mutagenesis. Copies undamaged DNA at stalled replication forks, which arise in vivo from mismatched or misaligned primer ends. These misaligned primers can be extended by PolIV. Exhibits no 3'-5' exonuclease (proofreading) activity. May be involved in translesional synthesis, in conjunction with the beta clamp from PolIII.</text>
</comment>
<dbReference type="InterPro" id="IPR001126">
    <property type="entry name" value="UmuC"/>
</dbReference>
<dbReference type="GO" id="GO:0006281">
    <property type="term" value="P:DNA repair"/>
    <property type="evidence" value="ECO:0007669"/>
    <property type="project" value="InterPro"/>
</dbReference>
<feature type="domain" description="UmuC" evidence="7">
    <location>
        <begin position="29"/>
        <end position="151"/>
    </location>
</feature>
<evidence type="ECO:0000256" key="4">
    <source>
        <dbReference type="ARBA" id="ARBA00022763"/>
    </source>
</evidence>
<dbReference type="SUPFAM" id="SSF56672">
    <property type="entry name" value="DNA/RNA polymerases"/>
    <property type="match status" value="1"/>
</dbReference>
<dbReference type="PANTHER" id="PTHR35369">
    <property type="entry name" value="BLR3025 PROTEIN-RELATED"/>
    <property type="match status" value="1"/>
</dbReference>
<keyword evidence="11" id="KW-1185">Reference proteome</keyword>
<comment type="similarity">
    <text evidence="1">Belongs to the DNA polymerase type-Y family.</text>
</comment>
<gene>
    <name evidence="10" type="ORF">ABO01nite_12060</name>
</gene>
<dbReference type="EC" id="2.7.7.7" evidence="3"/>